<feature type="domain" description="GPI inositol-deacylase PGAP1-like alpha/beta" evidence="1">
    <location>
        <begin position="104"/>
        <end position="150"/>
    </location>
</feature>
<proteinExistence type="predicted"/>
<dbReference type="InterPro" id="IPR012908">
    <property type="entry name" value="PGAP1-ab_dom-like"/>
</dbReference>
<dbReference type="InterPro" id="IPR029058">
    <property type="entry name" value="AB_hydrolase_fold"/>
</dbReference>
<protein>
    <recommendedName>
        <fullName evidence="1">GPI inositol-deacylase PGAP1-like alpha/beta domain-containing protein</fullName>
    </recommendedName>
</protein>
<dbReference type="AlphaFoldDB" id="A0A3B0YDU5"/>
<dbReference type="Pfam" id="PF07819">
    <property type="entry name" value="PGAP1"/>
    <property type="match status" value="1"/>
</dbReference>
<accession>A0A3B0YDU5</accession>
<organism evidence="2">
    <name type="scientific">hydrothermal vent metagenome</name>
    <dbReference type="NCBI Taxonomy" id="652676"/>
    <lineage>
        <taxon>unclassified sequences</taxon>
        <taxon>metagenomes</taxon>
        <taxon>ecological metagenomes</taxon>
    </lineage>
</organism>
<reference evidence="2" key="1">
    <citation type="submission" date="2018-06" db="EMBL/GenBank/DDBJ databases">
        <authorList>
            <person name="Zhirakovskaya E."/>
        </authorList>
    </citation>
    <scope>NUCLEOTIDE SEQUENCE</scope>
</reference>
<dbReference type="GO" id="GO:0016788">
    <property type="term" value="F:hydrolase activity, acting on ester bonds"/>
    <property type="evidence" value="ECO:0007669"/>
    <property type="project" value="InterPro"/>
</dbReference>
<gene>
    <name evidence="2" type="ORF">MNBD_GAMMA13-1832</name>
</gene>
<dbReference type="SUPFAM" id="SSF53474">
    <property type="entry name" value="alpha/beta-Hydrolases"/>
    <property type="match status" value="1"/>
</dbReference>
<dbReference type="EMBL" id="UOFK01000122">
    <property type="protein sequence ID" value="VAW77611.1"/>
    <property type="molecule type" value="Genomic_DNA"/>
</dbReference>
<name>A0A3B0YDU5_9ZZZZ</name>
<evidence type="ECO:0000313" key="2">
    <source>
        <dbReference type="EMBL" id="VAW77611.1"/>
    </source>
</evidence>
<sequence>MRKLSFLLGFMLLFVQPLRADVLVLVHGYVSDARTWVVHGVLPVLAANGWQPAGVLETIANGQVLGLQPLQGERLVYRANLPASAPLLIQAQQLAAQLAAVRERYPHERLILAGHSAGGVVARMQVLNGNPYRVDSLITIASPHLGTPQAANGLELVDFNPFFCPGPGLEFMKSLLGGSAYDTLKYSRAALIDLLPMRSGSLLAWLNRQPHAAIHYYAVVRTGAMGMGDGLVPAYSQDLNNVPALRGRARVIPIPAGHTLNPADGRLLADLLWQAQSF</sequence>
<dbReference type="Gene3D" id="3.40.50.1820">
    <property type="entry name" value="alpha/beta hydrolase"/>
    <property type="match status" value="1"/>
</dbReference>
<evidence type="ECO:0000259" key="1">
    <source>
        <dbReference type="Pfam" id="PF07819"/>
    </source>
</evidence>